<accession>A0ACC3TL70</accession>
<organism evidence="1 2">
    <name type="scientific">Lipomyces orientalis</name>
    <dbReference type="NCBI Taxonomy" id="1233043"/>
    <lineage>
        <taxon>Eukaryota</taxon>
        <taxon>Fungi</taxon>
        <taxon>Dikarya</taxon>
        <taxon>Ascomycota</taxon>
        <taxon>Saccharomycotina</taxon>
        <taxon>Lipomycetes</taxon>
        <taxon>Lipomycetales</taxon>
        <taxon>Lipomycetaceae</taxon>
        <taxon>Lipomyces</taxon>
    </lineage>
</organism>
<comment type="caution">
    <text evidence="1">The sequence shown here is derived from an EMBL/GenBank/DDBJ whole genome shotgun (WGS) entry which is preliminary data.</text>
</comment>
<name>A0ACC3TL70_9ASCO</name>
<evidence type="ECO:0000313" key="2">
    <source>
        <dbReference type="Proteomes" id="UP001489719"/>
    </source>
</evidence>
<keyword evidence="2" id="KW-1185">Reference proteome</keyword>
<protein>
    <submittedName>
        <fullName evidence="1">Class II histone deacetylase complex subunits 2 and 3-domain-containing protein</fullName>
    </submittedName>
</protein>
<proteinExistence type="predicted"/>
<dbReference type="EMBL" id="MU970092">
    <property type="protein sequence ID" value="KAK9321706.1"/>
    <property type="molecule type" value="Genomic_DNA"/>
</dbReference>
<dbReference type="Proteomes" id="UP001489719">
    <property type="component" value="Unassembled WGS sequence"/>
</dbReference>
<reference evidence="2" key="1">
    <citation type="journal article" date="2024" name="Front. Bioeng. Biotechnol.">
        <title>Genome-scale model development and genomic sequencing of the oleaginous clade Lipomyces.</title>
        <authorList>
            <person name="Czajka J.J."/>
            <person name="Han Y."/>
            <person name="Kim J."/>
            <person name="Mondo S.J."/>
            <person name="Hofstad B.A."/>
            <person name="Robles A."/>
            <person name="Haridas S."/>
            <person name="Riley R."/>
            <person name="LaButti K."/>
            <person name="Pangilinan J."/>
            <person name="Andreopoulos W."/>
            <person name="Lipzen A."/>
            <person name="Yan J."/>
            <person name="Wang M."/>
            <person name="Ng V."/>
            <person name="Grigoriev I.V."/>
            <person name="Spatafora J.W."/>
            <person name="Magnuson J.K."/>
            <person name="Baker S.E."/>
            <person name="Pomraning K.R."/>
        </authorList>
    </citation>
    <scope>NUCLEOTIDE SEQUENCE [LARGE SCALE GENOMIC DNA]</scope>
    <source>
        <strain evidence="2">CBS 10300</strain>
    </source>
</reference>
<sequence length="1481" mass="161693">MPSSPPYPLTVSQESSAASGSDSEATVLELPALDNETISENGTEYMEDSEAQGDESDASGGSNRTISDIDGEPEEEFYALRHAQIPPITQQADTQEGGPYYTADHIEDEQRGRVLVVWSGIDAKTGLPFEPSWVRRRDCTDALLRDWDERKGAAKVRLPGRDKDSQASYQDSLPEPSPAKYILSSSLLSKRQRPLRASSASLRSASSSTGQARDIFDFPSDDDSPSESGRVRKKQRLSTNSPTIESPLSSCTSSRIDLKASLEPPSARARSGAKELSTAPASAGRSRGVSKGQRSQDKSVSVTRGTDRLSRTFEELVSPGRNQTAFGESIVGIFECVRLPPVPLNSHLPIITKESIQYRKAQTGRRFNLVKPLFHPSSSSDSQSESELEWHSPAPAPYLHDQPIEQLSPPVSRSDSFHPGTESASQEHHPPSDLELASAPVASQIKVISPTASETVTGQSKTAPFVIDLSDDDSEPRESQSQASALKAQSEIDATVDQQSLPQSKDSVGYKTVISDSDPQISDVSVGTLLKPIGVDSPSTKDSEPSQPSFGRRLGEIEVPATVSQEHPPSSEPNQATSPRVEETQSGKEQDKSQQVSVSDSAPAGRPVHYSEQALNSPVPDSQPNESAPEDGSSNVAPYTLVEEETIHRVEGWLATQVQPNFEVNNISDFDIESFPQPPHLDTQMLNVNSNDSLNTKESSAPAMQGLPQGSSQAMQDIQPAEAGSPEPQKTMPPTASPHSASKAMTEGLASGVARLPDNNVTDGSITLDKYRLGPAEYAVPVGLRDFQRQMYEQVLILHSSEILRFCDFGSSSKAFRDRLAQDMLKVLNRTLLAATHPYLLVPTLLPRNLSDKDESRYIVHSGEKFRILDNIITVFKEAGLKLGIVAREGQTMDIVSGFLGGKRIKYARRDGVIELDAEADEEDVGPDNEAFAKVTVIVVPSTARDRTSKKKKFSLPKVDLVVALDASFIGSEPQVRQLRGVVNEEDIPTVPVLRLVSVNTSEHALLGAAATLGLHDSVVDTAVLSSIITAITLLRARAGTLPESVVKEIDAMPAKLPEWLARGCTTMFPVSLITPPTGHSFAVDIPSTLFSVREFTPAEVDEAFSSLTEGSMVSELLNVLEAENQKSLNLAIEAAIRHILKCTRESDGIGGVSSRLHDQESLVKESIAPSLLEKNGPIYSEQGFASDHLQTGDVVMHDNDNVYDSELELDALSIEEKEEMIKKLSDEKFTTEMALQSKESELANFKEHHSTLLIKFENADKLMKQLVATNEELEARVTAAERRIERSEAEKTRLREQIADVKVKLQTAEQTLLSAGADVAELQQMRTQAAQFEDENKKLRDKLHNRTTETDYMRAEYQKASTAAAEAALELKALQETNEELKRKVDGEITRLKEMQWDSERAQKDEIIKELKIRMENLENNVKRLQLDRQSTRGRYGVRSSSVPRRGLSPAARSRASSPSTGTATPTSGHPLQNVRGVGV</sequence>
<gene>
    <name evidence="1" type="ORF">V1517DRAFT_325672</name>
</gene>
<evidence type="ECO:0000313" key="1">
    <source>
        <dbReference type="EMBL" id="KAK9321706.1"/>
    </source>
</evidence>